<dbReference type="InterPro" id="IPR003615">
    <property type="entry name" value="HNH_nuc"/>
</dbReference>
<dbReference type="Pfam" id="PF13392">
    <property type="entry name" value="HNH_3"/>
    <property type="match status" value="1"/>
</dbReference>
<dbReference type="SUPFAM" id="SSF54060">
    <property type="entry name" value="His-Me finger endonucleases"/>
    <property type="match status" value="1"/>
</dbReference>
<dbReference type="Gene3D" id="3.90.75.20">
    <property type="match status" value="1"/>
</dbReference>
<name>A0A0E2HHF2_9FIRM</name>
<dbReference type="Proteomes" id="UP000013085">
    <property type="component" value="Unassembled WGS sequence"/>
</dbReference>
<comment type="caution">
    <text evidence="2">The sequence shown here is derived from an EMBL/GenBank/DDBJ whole genome shotgun (WGS) entry which is preliminary data.</text>
</comment>
<proteinExistence type="predicted"/>
<dbReference type="InterPro" id="IPR044925">
    <property type="entry name" value="His-Me_finger_sf"/>
</dbReference>
<dbReference type="PATRIC" id="fig|999408.3.peg.445"/>
<accession>A0A0E2HHF2</accession>
<feature type="domain" description="HNH nuclease" evidence="1">
    <location>
        <begin position="76"/>
        <end position="104"/>
    </location>
</feature>
<evidence type="ECO:0000259" key="1">
    <source>
        <dbReference type="Pfam" id="PF13392"/>
    </source>
</evidence>
<evidence type="ECO:0000313" key="2">
    <source>
        <dbReference type="EMBL" id="ENZ19986.1"/>
    </source>
</evidence>
<sequence>MSNNSFDISGDLVRIHTADGMFHAVASIRDDYRDELMSVTWGKNGKYFYNAKLGYLHRYIMEKWYTKEILDTMTADNFVVDHMDGDGFNCNINNLCFLSRNENVAKGNTLDIECKNTEHIALKMFKDFQTELIQITIFFNYPAKLILEGLERDAVVELAFLLYDADYRIVINDARSIMLDYRNNYEFIPNKLRFIDYQIEGSYGVAPGIKWFEEYISGKHGHGVALLNRVAPIKNWTKEKKREYISIR</sequence>
<dbReference type="EMBL" id="AGYR01000002">
    <property type="protein sequence ID" value="ENZ19986.1"/>
    <property type="molecule type" value="Genomic_DNA"/>
</dbReference>
<dbReference type="AlphaFoldDB" id="A0A0E2HHF2"/>
<dbReference type="HOGENOM" id="CLU_1068193_0_0_9"/>
<dbReference type="RefSeq" id="WP_002593301.1">
    <property type="nucleotide sequence ID" value="NZ_KB850976.1"/>
</dbReference>
<reference evidence="2 3" key="1">
    <citation type="submission" date="2013-01" db="EMBL/GenBank/DDBJ databases">
        <title>The Genome Sequence of Clostridium clostridioforme 90A8.</title>
        <authorList>
            <consortium name="The Broad Institute Genome Sequencing Platform"/>
            <person name="Earl A."/>
            <person name="Ward D."/>
            <person name="Feldgarden M."/>
            <person name="Gevers D."/>
            <person name="Courvalin P."/>
            <person name="Lambert T."/>
            <person name="Walker B."/>
            <person name="Young S.K."/>
            <person name="Zeng Q."/>
            <person name="Gargeya S."/>
            <person name="Fitzgerald M."/>
            <person name="Haas B."/>
            <person name="Abouelleil A."/>
            <person name="Alvarado L."/>
            <person name="Arachchi H.M."/>
            <person name="Berlin A.M."/>
            <person name="Chapman S.B."/>
            <person name="Dewar J."/>
            <person name="Goldberg J."/>
            <person name="Griggs A."/>
            <person name="Gujja S."/>
            <person name="Hansen M."/>
            <person name="Howarth C."/>
            <person name="Imamovic A."/>
            <person name="Larimer J."/>
            <person name="McCowan C."/>
            <person name="Murphy C."/>
            <person name="Neiman D."/>
            <person name="Pearson M."/>
            <person name="Priest M."/>
            <person name="Roberts A."/>
            <person name="Saif S."/>
            <person name="Shea T."/>
            <person name="Sisk P."/>
            <person name="Sykes S."/>
            <person name="Wortman J."/>
            <person name="Nusbaum C."/>
            <person name="Birren B."/>
        </authorList>
    </citation>
    <scope>NUCLEOTIDE SEQUENCE [LARGE SCALE GENOMIC DNA]</scope>
    <source>
        <strain evidence="2 3">90A8</strain>
    </source>
</reference>
<protein>
    <recommendedName>
        <fullName evidence="1">HNH nuclease domain-containing protein</fullName>
    </recommendedName>
</protein>
<organism evidence="2 3">
    <name type="scientific">[Clostridium] clostridioforme 90A8</name>
    <dbReference type="NCBI Taxonomy" id="999408"/>
    <lineage>
        <taxon>Bacteria</taxon>
        <taxon>Bacillati</taxon>
        <taxon>Bacillota</taxon>
        <taxon>Clostridia</taxon>
        <taxon>Lachnospirales</taxon>
        <taxon>Lachnospiraceae</taxon>
        <taxon>Enterocloster</taxon>
    </lineage>
</organism>
<gene>
    <name evidence="2" type="ORF">HMPREF1090_00407</name>
</gene>
<evidence type="ECO:0000313" key="3">
    <source>
        <dbReference type="Proteomes" id="UP000013085"/>
    </source>
</evidence>